<dbReference type="RefSeq" id="WP_028385816.1">
    <property type="nucleotide sequence ID" value="NZ_CAAAHN010000002.1"/>
</dbReference>
<dbReference type="STRING" id="45065.Lgee_1859"/>
<proteinExistence type="predicted"/>
<name>A0A0W0TNN0_9GAMM</name>
<dbReference type="PATRIC" id="fig|45065.4.peg.2016"/>
<gene>
    <name evidence="2" type="ORF">Lgee_1859</name>
</gene>
<comment type="caution">
    <text evidence="2">The sequence shown here is derived from an EMBL/GenBank/DDBJ whole genome shotgun (WGS) entry which is preliminary data.</text>
</comment>
<evidence type="ECO:0000313" key="3">
    <source>
        <dbReference type="Proteomes" id="UP000054785"/>
    </source>
</evidence>
<dbReference type="EMBL" id="LNYC01000072">
    <property type="protein sequence ID" value="KTC97198.1"/>
    <property type="molecule type" value="Genomic_DNA"/>
</dbReference>
<protein>
    <submittedName>
        <fullName evidence="2">Uncharacterized protein</fullName>
    </submittedName>
</protein>
<feature type="region of interest" description="Disordered" evidence="1">
    <location>
        <begin position="34"/>
        <end position="55"/>
    </location>
</feature>
<evidence type="ECO:0000256" key="1">
    <source>
        <dbReference type="SAM" id="MobiDB-lite"/>
    </source>
</evidence>
<organism evidence="2 3">
    <name type="scientific">Legionella geestiana</name>
    <dbReference type="NCBI Taxonomy" id="45065"/>
    <lineage>
        <taxon>Bacteria</taxon>
        <taxon>Pseudomonadati</taxon>
        <taxon>Pseudomonadota</taxon>
        <taxon>Gammaproteobacteria</taxon>
        <taxon>Legionellales</taxon>
        <taxon>Legionellaceae</taxon>
        <taxon>Legionella</taxon>
    </lineage>
</organism>
<evidence type="ECO:0000313" key="2">
    <source>
        <dbReference type="EMBL" id="KTC97198.1"/>
    </source>
</evidence>
<dbReference type="Proteomes" id="UP000054785">
    <property type="component" value="Unassembled WGS sequence"/>
</dbReference>
<accession>A0A0W0TNN0</accession>
<dbReference type="OrthoDB" id="5638627at2"/>
<sequence length="81" mass="9776">MSEKQQHTTCRLREKMLNRYDDGLHHKHDKYHMSYRQHARSHPVNGNALTDGENAENLPTGLIREFRLRKIRKRLDKGRFH</sequence>
<reference evidence="2 3" key="1">
    <citation type="submission" date="2015-11" db="EMBL/GenBank/DDBJ databases">
        <title>Genomic analysis of 38 Legionella species identifies large and diverse effector repertoires.</title>
        <authorList>
            <person name="Burstein D."/>
            <person name="Amaro F."/>
            <person name="Zusman T."/>
            <person name="Lifshitz Z."/>
            <person name="Cohen O."/>
            <person name="Gilbert J.A."/>
            <person name="Pupko T."/>
            <person name="Shuman H.A."/>
            <person name="Segal G."/>
        </authorList>
    </citation>
    <scope>NUCLEOTIDE SEQUENCE [LARGE SCALE GENOMIC DNA]</scope>
    <source>
        <strain evidence="2 3">ATCC 49504</strain>
    </source>
</reference>
<dbReference type="AlphaFoldDB" id="A0A0W0TNN0"/>
<keyword evidence="3" id="KW-1185">Reference proteome</keyword>